<name>A0A914BNV4_PATMI</name>
<feature type="transmembrane region" description="Helical" evidence="7">
    <location>
        <begin position="1143"/>
        <end position="1162"/>
    </location>
</feature>
<protein>
    <submittedName>
        <fullName evidence="10">Uncharacterized protein</fullName>
    </submittedName>
</protein>
<evidence type="ECO:0000256" key="3">
    <source>
        <dbReference type="ARBA" id="ARBA00022989"/>
    </source>
</evidence>
<feature type="transmembrane region" description="Helical" evidence="7">
    <location>
        <begin position="1078"/>
        <end position="1100"/>
    </location>
</feature>
<feature type="transmembrane region" description="Helical" evidence="7">
    <location>
        <begin position="1112"/>
        <end position="1131"/>
    </location>
</feature>
<evidence type="ECO:0000313" key="10">
    <source>
        <dbReference type="EnsemblMetazoa" id="XP_038077172.1"/>
    </source>
</evidence>
<feature type="transmembrane region" description="Helical" evidence="7">
    <location>
        <begin position="1182"/>
        <end position="1204"/>
    </location>
</feature>
<evidence type="ECO:0000256" key="4">
    <source>
        <dbReference type="ARBA" id="ARBA00023136"/>
    </source>
</evidence>
<evidence type="ECO:0000256" key="7">
    <source>
        <dbReference type="SAM" id="Phobius"/>
    </source>
</evidence>
<dbReference type="Gene3D" id="2.60.220.50">
    <property type="match status" value="1"/>
</dbReference>
<feature type="compositionally biased region" description="Basic and acidic residues" evidence="6">
    <location>
        <begin position="95"/>
        <end position="121"/>
    </location>
</feature>
<dbReference type="Pfam" id="PF26588">
    <property type="entry name" value="GAIN_ADGRA3"/>
    <property type="match status" value="1"/>
</dbReference>
<accession>A0A914BNV4</accession>
<dbReference type="InterPro" id="IPR000203">
    <property type="entry name" value="GPS"/>
</dbReference>
<keyword evidence="3 7" id="KW-1133">Transmembrane helix</keyword>
<dbReference type="GeneID" id="119745020"/>
<feature type="region of interest" description="Disordered" evidence="6">
    <location>
        <begin position="1422"/>
        <end position="1456"/>
    </location>
</feature>
<comment type="subcellular location">
    <subcellularLocation>
        <location evidence="1">Membrane</location>
        <topology evidence="1">Multi-pass membrane protein</topology>
    </subcellularLocation>
</comment>
<feature type="domain" description="G-protein coupled receptors family 2 profile 2" evidence="9">
    <location>
        <begin position="1076"/>
        <end position="1325"/>
    </location>
</feature>
<evidence type="ECO:0000256" key="5">
    <source>
        <dbReference type="ARBA" id="ARBA00023157"/>
    </source>
</evidence>
<dbReference type="InterPro" id="IPR017981">
    <property type="entry name" value="GPCR_2-like_7TM"/>
</dbReference>
<dbReference type="EnsemblMetazoa" id="XM_038221244.1">
    <property type="protein sequence ID" value="XP_038077172.1"/>
    <property type="gene ID" value="LOC119745020"/>
</dbReference>
<feature type="compositionally biased region" description="Basic and acidic residues" evidence="6">
    <location>
        <begin position="43"/>
        <end position="72"/>
    </location>
</feature>
<dbReference type="GO" id="GO:0016020">
    <property type="term" value="C:membrane"/>
    <property type="evidence" value="ECO:0007669"/>
    <property type="project" value="UniProtKB-SubCell"/>
</dbReference>
<dbReference type="PANTHER" id="PTHR47767:SF2">
    <property type="entry name" value="GPS DOMAIN-CONTAINING PROTEIN"/>
    <property type="match status" value="1"/>
</dbReference>
<keyword evidence="2 7" id="KW-0812">Transmembrane</keyword>
<feature type="compositionally biased region" description="Polar residues" evidence="6">
    <location>
        <begin position="1438"/>
        <end position="1454"/>
    </location>
</feature>
<dbReference type="InterPro" id="IPR046338">
    <property type="entry name" value="GAIN_dom_sf"/>
</dbReference>
<dbReference type="SMART" id="SM00303">
    <property type="entry name" value="GPS"/>
    <property type="match status" value="1"/>
</dbReference>
<dbReference type="PANTHER" id="PTHR47767">
    <property type="entry name" value="ADHESION G PROTEIN-COUPLED RECEPTOR G7"/>
    <property type="match status" value="1"/>
</dbReference>
<feature type="transmembrane region" description="Helical" evidence="7">
    <location>
        <begin position="1224"/>
        <end position="1246"/>
    </location>
</feature>
<proteinExistence type="predicted"/>
<dbReference type="InterPro" id="IPR057244">
    <property type="entry name" value="GAIN_B"/>
</dbReference>
<dbReference type="InterPro" id="IPR000832">
    <property type="entry name" value="GPCR_2_secretin-like"/>
</dbReference>
<dbReference type="GO" id="GO:0007166">
    <property type="term" value="P:cell surface receptor signaling pathway"/>
    <property type="evidence" value="ECO:0007669"/>
    <property type="project" value="InterPro"/>
</dbReference>
<feature type="transmembrane region" description="Helical" evidence="7">
    <location>
        <begin position="1275"/>
        <end position="1295"/>
    </location>
</feature>
<keyword evidence="4 7" id="KW-0472">Membrane</keyword>
<dbReference type="Proteomes" id="UP000887568">
    <property type="component" value="Unplaced"/>
</dbReference>
<feature type="domain" description="GAIN-B" evidence="8">
    <location>
        <begin position="900"/>
        <end position="1070"/>
    </location>
</feature>
<keyword evidence="11" id="KW-1185">Reference proteome</keyword>
<feature type="transmembrane region" description="Helical" evidence="7">
    <location>
        <begin position="1301"/>
        <end position="1323"/>
    </location>
</feature>
<dbReference type="CDD" id="cd15040">
    <property type="entry name" value="7tmB2_Adhesion"/>
    <property type="match status" value="1"/>
</dbReference>
<dbReference type="Pfam" id="PF00002">
    <property type="entry name" value="7tm_2"/>
    <property type="match status" value="1"/>
</dbReference>
<dbReference type="GO" id="GO:0004930">
    <property type="term" value="F:G protein-coupled receptor activity"/>
    <property type="evidence" value="ECO:0007669"/>
    <property type="project" value="InterPro"/>
</dbReference>
<evidence type="ECO:0000256" key="6">
    <source>
        <dbReference type="SAM" id="MobiDB-lite"/>
    </source>
</evidence>
<organism evidence="10 11">
    <name type="scientific">Patiria miniata</name>
    <name type="common">Bat star</name>
    <name type="synonym">Asterina miniata</name>
    <dbReference type="NCBI Taxonomy" id="46514"/>
    <lineage>
        <taxon>Eukaryota</taxon>
        <taxon>Metazoa</taxon>
        <taxon>Echinodermata</taxon>
        <taxon>Eleutherozoa</taxon>
        <taxon>Asterozoa</taxon>
        <taxon>Asteroidea</taxon>
        <taxon>Valvatacea</taxon>
        <taxon>Valvatida</taxon>
        <taxon>Asterinidae</taxon>
        <taxon>Patiria</taxon>
    </lineage>
</organism>
<feature type="compositionally biased region" description="Low complexity" evidence="6">
    <location>
        <begin position="1490"/>
        <end position="1503"/>
    </location>
</feature>
<dbReference type="PROSITE" id="PS50261">
    <property type="entry name" value="G_PROTEIN_RECEP_F2_4"/>
    <property type="match status" value="1"/>
</dbReference>
<dbReference type="Pfam" id="PF01825">
    <property type="entry name" value="GPS"/>
    <property type="match status" value="1"/>
</dbReference>
<dbReference type="SUPFAM" id="SSF81321">
    <property type="entry name" value="Family A G protein-coupled receptor-like"/>
    <property type="match status" value="1"/>
</dbReference>
<dbReference type="Gene3D" id="1.20.1070.10">
    <property type="entry name" value="Rhodopsin 7-helix transmembrane proteins"/>
    <property type="match status" value="1"/>
</dbReference>
<dbReference type="PROSITE" id="PS50221">
    <property type="entry name" value="GAIN_B"/>
    <property type="match status" value="1"/>
</dbReference>
<evidence type="ECO:0000313" key="11">
    <source>
        <dbReference type="Proteomes" id="UP000887568"/>
    </source>
</evidence>
<feature type="region of interest" description="Disordered" evidence="6">
    <location>
        <begin position="1488"/>
        <end position="1537"/>
    </location>
</feature>
<evidence type="ECO:0000259" key="9">
    <source>
        <dbReference type="PROSITE" id="PS50261"/>
    </source>
</evidence>
<reference evidence="10" key="1">
    <citation type="submission" date="2022-11" db="UniProtKB">
        <authorList>
            <consortium name="EnsemblMetazoa"/>
        </authorList>
    </citation>
    <scope>IDENTIFICATION</scope>
</reference>
<feature type="region of interest" description="Disordered" evidence="6">
    <location>
        <begin position="1"/>
        <end position="121"/>
    </location>
</feature>
<dbReference type="InterPro" id="IPR058808">
    <property type="entry name" value="GAIN_ADGRA2/3"/>
</dbReference>
<evidence type="ECO:0000256" key="2">
    <source>
        <dbReference type="ARBA" id="ARBA00022692"/>
    </source>
</evidence>
<evidence type="ECO:0000256" key="1">
    <source>
        <dbReference type="ARBA" id="ARBA00004141"/>
    </source>
</evidence>
<dbReference type="PRINTS" id="PR00249">
    <property type="entry name" value="GPCRSECRETIN"/>
</dbReference>
<dbReference type="RefSeq" id="XP_038077172.1">
    <property type="nucleotide sequence ID" value="XM_038221244.1"/>
</dbReference>
<dbReference type="OrthoDB" id="6141295at2759"/>
<evidence type="ECO:0000259" key="8">
    <source>
        <dbReference type="PROSITE" id="PS50221"/>
    </source>
</evidence>
<feature type="compositionally biased region" description="Polar residues" evidence="6">
    <location>
        <begin position="85"/>
        <end position="94"/>
    </location>
</feature>
<sequence length="1537" mass="167170">MNKSEMVGNENYEATTSNGMSDDMIKSDSAENEVCETTFCKSVSDDVDKSDSANECEVRETTTSKSASDDMNKSGSANEYEVFETATSNESVSDNVDKSDSANECEVRETTTSKSASDDMNKSGSAYENAIFAESGPTICFGNTDSCPNGGDCTSPDHCSTCNRGFFSPRCDRCATIANCPEVFCSTSSDQRCDRCDGDYGSALGSAYKKSADMRRCIKQCSWRSDSNACYPGSCTNSQCTCSSGFSGTDCRTMGISQAPVISEHHATLINGTTTQESLTDTVYTNARDFVGLRINWTSSYQPTGLPDPSGGGHPYIQSIRVRYDASSTSGGYMKLYDRDHLSRIITRYFSGRTTTASSNFTFDFVDPYHCVADGRACRRTMLDTQNDVTTQERISVSWQGWTDDLAGIKEYELQVRQLSGSHGNKLTEIFDSPAAYSGVARSGQNVTLPHPGVYSVVLSVVDNAGNVKQSRRFVFFDDDPDDITIQSNFSLCVVSATEETDFVWLTNLDPSKGATSVQLDWTGHFVNERHLNQGWLKPIGSYVGGTIDSDYDQHFGKRGRAAVPNALGVTKFRVLYDIDHSGGRNPVNVSDDNSDNWSSEGTNTQANYNLTLVDGDSIRFWVEARDLAGHFVRDSVLVHADSSPPVIEDLLSVPKLAAISVEWRTYDIHSGVRTIEWLLFDNHTGTEMEHGSQTVPSKKVNTDVEDCDADRCLCIPIGDCYDADYGIRIDASNTDGNFDYFLTLTVTNHAGLASSKTIKLSEILINSMVTQDNVEQTAEFLATLTNDSSSVDDNSVASAADILDNIVNIQDTSPEVTASVVKVVNNLLQVDTKNFNDTSRVANSSSRVVQALERQISNVLAAGKNVSEITTSVAVVAMNFDPELLSNGVGFGAISGGNDSDSLADDDIGVYQGSDVEIPLEEVEASIELPAEILKNRPPGNAVPISFVMYDSSNLFHSQLIDNSQSTDSPRTIGSRIVSASVLNTVINGLPPESPVVNAFNLRVSQVTGPNEDQNQLEQCVFWDFNLRDGIGDWSAEGCRKGSTVNGRTVCLCDHATNFAVLVNIHGQKYASFALDVISKLGCSVSIVALVVTILIYLAIRSLRSKTASRILISFCCSLLLLYLVFLAGVEKTSSSSRAGCIAAAVLMHYFALTSVAWMGVEAANLYLKLVKIFNADVEHFMIKASFVAWGFPALVITVILAVDHEQYDNEHSCFLKPGAAFYYGQLLIIGIILLFNVVVFLLVLRKLTCSASKIKDTSESNSKRAKVVRRLQNMASVSVLLGLTWVFGLLSIFEASSSAFQWIFAVVNSLQGLLIFLLFVVRQEKVREHVSNLVRGKKEGHLSSSLRTGMYTISTKGEGSSVQDPSTSKSVSDNMNKSKSAKNVINAATTSNGMSDDTIKSDSAFENGIYETTFSKSVSDNISNSDNAYENKDYETATSKSASDNMNKSDSGNEYELCEITTSNKCASDDMNKSDSPNEYEVCEIATSNKSVSDSVDKSGSANEYEAYETPTFKSASDDMNKSDSAYDNAIYETI</sequence>
<keyword evidence="5" id="KW-1015">Disulfide bond</keyword>
<feature type="region of interest" description="Disordered" evidence="6">
    <location>
        <begin position="1356"/>
        <end position="1379"/>
    </location>
</feature>
<dbReference type="InterPro" id="IPR053066">
    <property type="entry name" value="ADGR_G7"/>
</dbReference>